<dbReference type="Gene3D" id="3.40.50.720">
    <property type="entry name" value="NAD(P)-binding Rossmann-like Domain"/>
    <property type="match status" value="1"/>
</dbReference>
<dbReference type="SUPFAM" id="SSF51735">
    <property type="entry name" value="NAD(P)-binding Rossmann-fold domains"/>
    <property type="match status" value="1"/>
</dbReference>
<proteinExistence type="inferred from homology"/>
<dbReference type="Proteomes" id="UP001519460">
    <property type="component" value="Unassembled WGS sequence"/>
</dbReference>
<dbReference type="FunFam" id="3.40.50.720:FF:000202">
    <property type="entry name" value="Short-chain dehydrogenase/reductase family 16C member 6"/>
    <property type="match status" value="1"/>
</dbReference>
<dbReference type="GO" id="GO:0016491">
    <property type="term" value="F:oxidoreductase activity"/>
    <property type="evidence" value="ECO:0007669"/>
    <property type="project" value="UniProtKB-KW"/>
</dbReference>
<evidence type="ECO:0000313" key="6">
    <source>
        <dbReference type="EMBL" id="KAK7475892.1"/>
    </source>
</evidence>
<gene>
    <name evidence="6" type="ORF">BaRGS_00032860</name>
</gene>
<dbReference type="SMART" id="SM00822">
    <property type="entry name" value="PKS_KR"/>
    <property type="match status" value="1"/>
</dbReference>
<keyword evidence="3" id="KW-0520">NAD</keyword>
<evidence type="ECO:0000256" key="2">
    <source>
        <dbReference type="ARBA" id="ARBA00023002"/>
    </source>
</evidence>
<dbReference type="PRINTS" id="PR00081">
    <property type="entry name" value="GDHRDH"/>
</dbReference>
<dbReference type="Pfam" id="PF00106">
    <property type="entry name" value="adh_short"/>
    <property type="match status" value="1"/>
</dbReference>
<name>A0ABD0JN30_9CAEN</name>
<protein>
    <recommendedName>
        <fullName evidence="5">Ketoreductase domain-containing protein</fullName>
    </recommendedName>
</protein>
<dbReference type="InterPro" id="IPR036291">
    <property type="entry name" value="NAD(P)-bd_dom_sf"/>
</dbReference>
<dbReference type="InterPro" id="IPR002347">
    <property type="entry name" value="SDR_fam"/>
</dbReference>
<evidence type="ECO:0000313" key="7">
    <source>
        <dbReference type="Proteomes" id="UP001519460"/>
    </source>
</evidence>
<evidence type="ECO:0000256" key="1">
    <source>
        <dbReference type="ARBA" id="ARBA00006484"/>
    </source>
</evidence>
<dbReference type="PANTHER" id="PTHR24322">
    <property type="entry name" value="PKSB"/>
    <property type="match status" value="1"/>
</dbReference>
<evidence type="ECO:0000256" key="4">
    <source>
        <dbReference type="RuleBase" id="RU000363"/>
    </source>
</evidence>
<dbReference type="InterPro" id="IPR057326">
    <property type="entry name" value="KR_dom"/>
</dbReference>
<accession>A0ABD0JN30</accession>
<organism evidence="6 7">
    <name type="scientific">Batillaria attramentaria</name>
    <dbReference type="NCBI Taxonomy" id="370345"/>
    <lineage>
        <taxon>Eukaryota</taxon>
        <taxon>Metazoa</taxon>
        <taxon>Spiralia</taxon>
        <taxon>Lophotrochozoa</taxon>
        <taxon>Mollusca</taxon>
        <taxon>Gastropoda</taxon>
        <taxon>Caenogastropoda</taxon>
        <taxon>Sorbeoconcha</taxon>
        <taxon>Cerithioidea</taxon>
        <taxon>Batillariidae</taxon>
        <taxon>Batillaria</taxon>
    </lineage>
</organism>
<comment type="similarity">
    <text evidence="1 4">Belongs to the short-chain dehydrogenases/reductases (SDR) family.</text>
</comment>
<evidence type="ECO:0000256" key="3">
    <source>
        <dbReference type="ARBA" id="ARBA00023027"/>
    </source>
</evidence>
<dbReference type="CDD" id="cd05339">
    <property type="entry name" value="17beta-HSDXI-like_SDR_c"/>
    <property type="match status" value="1"/>
</dbReference>
<evidence type="ECO:0000259" key="5">
    <source>
        <dbReference type="SMART" id="SM00822"/>
    </source>
</evidence>
<reference evidence="6 7" key="1">
    <citation type="journal article" date="2023" name="Sci. Data">
        <title>Genome assembly of the Korean intertidal mud-creeper Batillaria attramentaria.</title>
        <authorList>
            <person name="Patra A.K."/>
            <person name="Ho P.T."/>
            <person name="Jun S."/>
            <person name="Lee S.J."/>
            <person name="Kim Y."/>
            <person name="Won Y.J."/>
        </authorList>
    </citation>
    <scope>NUCLEOTIDE SEQUENCE [LARGE SCALE GENOMIC DNA]</scope>
    <source>
        <strain evidence="6">Wonlab-2016</strain>
    </source>
</reference>
<keyword evidence="7" id="KW-1185">Reference proteome</keyword>
<comment type="caution">
    <text evidence="6">The sequence shown here is derived from an EMBL/GenBank/DDBJ whole genome shotgun (WGS) entry which is preliminary data.</text>
</comment>
<feature type="domain" description="Ketoreductase" evidence="5">
    <location>
        <begin position="37"/>
        <end position="180"/>
    </location>
</feature>
<sequence length="314" mass="34505">MNLFEEIVLALYRIVVAWSVAIFRFFVPPEPKCVSGEVVLITGGGSGLGRRLALEFGKRKSVVVVWDINKEGADETKRMVQQAGGVCHVYVCDVGDRENVAKQGVQVQREVGHVTMLVNNAGVVTGRPLLECSEDDIQKTFNVNLLAHFWTTKFFLPSMVEKNHGHIVNIASSIGLIGINKVTDYCASKFGVVGFTEVLNYELVFAGHTGVHTTLVCPALITTGMFDGCSVRFPKVIPPLTPEETAARTMQAILTNQKQVCIPRIIYTFAVLKMMLPVSAMTEVTRFFGADTFMDSYVGRQGDKAEHSGDLKLE</sequence>
<dbReference type="PANTHER" id="PTHR24322:SF736">
    <property type="entry name" value="RETINOL DEHYDROGENASE 10"/>
    <property type="match status" value="1"/>
</dbReference>
<dbReference type="PRINTS" id="PR00080">
    <property type="entry name" value="SDRFAMILY"/>
</dbReference>
<keyword evidence="2" id="KW-0560">Oxidoreductase</keyword>
<dbReference type="EMBL" id="JACVVK020000391">
    <property type="protein sequence ID" value="KAK7475892.1"/>
    <property type="molecule type" value="Genomic_DNA"/>
</dbReference>
<dbReference type="AlphaFoldDB" id="A0ABD0JN30"/>